<dbReference type="EMBL" id="JAMSHJ010000007">
    <property type="protein sequence ID" value="KAI5385429.1"/>
    <property type="molecule type" value="Genomic_DNA"/>
</dbReference>
<dbReference type="GO" id="GO:0005524">
    <property type="term" value="F:ATP binding"/>
    <property type="evidence" value="ECO:0007669"/>
    <property type="project" value="UniProtKB-KW"/>
</dbReference>
<keyword evidence="7" id="KW-0472">Membrane</keyword>
<sequence>MEFSVRAAELTTLLESRITNFYTNFQVDEIGRVVSVGDGIARVYGLNEIQAGELVEFASGVKGIALNLENENVGIVVFGSDTSIKEGDLVKRTGSIVDVPAGKAMLGRVVDALGVPIDGRGALSDHERRRVEVKAPGIIERKSVHEPMQTGLKAVDSLVPIGRGQRELIIGDRQTGKTAIAIDTILNQKQMNSRATSESETLYCVYVAIGQKRSTVAQLVQILSEANALEYSILVAATASDPAPLQFLAPYSGCAMGEYFRDNGMHALIIYDDLSKQAVAYRQMSLLLRRPPGREAFPGDVFYLHSRLLERAAKRSDQTGAVSFSAGDVATCDGVGGVEGPPSPPVVGIRVAPEVFEVPPLPRSAPYGKMKTKFVRILPPHVQFFFSGFPEIFIINATSILLIHGVVFSTSKKYDYPPLVSNVGWLGLLSVSRLGGQRALGCGGAKQLERMNVRGAKKAQLPNLMRHRVRTAGNRSMGGCLILLQPQGWLIVRSWLEYPSSGRHMSPNAMLNVRPTLRSREERRAVDDNEKRRRVWTGGMDERKVPWSEEYPESHVRQLNAPRGAAEELGDLLEHRIGN</sequence>
<proteinExistence type="inferred from homology"/>
<dbReference type="InterPro" id="IPR027417">
    <property type="entry name" value="P-loop_NTPase"/>
</dbReference>
<evidence type="ECO:0000313" key="13">
    <source>
        <dbReference type="EMBL" id="KAI5385429.1"/>
    </source>
</evidence>
<feature type="domain" description="ATPase F1/V1/A1 complex alpha/beta subunit N-terminal" evidence="12">
    <location>
        <begin position="27"/>
        <end position="94"/>
    </location>
</feature>
<name>A0A9D4VM71_PEA</name>
<organism evidence="13 14">
    <name type="scientific">Pisum sativum</name>
    <name type="common">Garden pea</name>
    <name type="synonym">Lathyrus oleraceus</name>
    <dbReference type="NCBI Taxonomy" id="3888"/>
    <lineage>
        <taxon>Eukaryota</taxon>
        <taxon>Viridiplantae</taxon>
        <taxon>Streptophyta</taxon>
        <taxon>Embryophyta</taxon>
        <taxon>Tracheophyta</taxon>
        <taxon>Spermatophyta</taxon>
        <taxon>Magnoliopsida</taxon>
        <taxon>eudicotyledons</taxon>
        <taxon>Gunneridae</taxon>
        <taxon>Pentapetalae</taxon>
        <taxon>rosids</taxon>
        <taxon>fabids</taxon>
        <taxon>Fabales</taxon>
        <taxon>Fabaceae</taxon>
        <taxon>Papilionoideae</taxon>
        <taxon>50 kb inversion clade</taxon>
        <taxon>NPAAA clade</taxon>
        <taxon>Hologalegina</taxon>
        <taxon>IRL clade</taxon>
        <taxon>Fabeae</taxon>
        <taxon>Lathyrus</taxon>
    </lineage>
</organism>
<accession>A0A9D4VM71</accession>
<evidence type="ECO:0000256" key="1">
    <source>
        <dbReference type="ARBA" id="ARBA00008936"/>
    </source>
</evidence>
<keyword evidence="3 10" id="KW-0547">Nucleotide-binding</keyword>
<evidence type="ECO:0000256" key="5">
    <source>
        <dbReference type="ARBA" id="ARBA00022840"/>
    </source>
</evidence>
<dbReference type="CDD" id="cd18116">
    <property type="entry name" value="ATP-synt_F1_alpha_N"/>
    <property type="match status" value="1"/>
</dbReference>
<dbReference type="NCBIfam" id="TIGR00962">
    <property type="entry name" value="atpA"/>
    <property type="match status" value="1"/>
</dbReference>
<dbReference type="Pfam" id="PF00006">
    <property type="entry name" value="ATP-synt_ab"/>
    <property type="match status" value="1"/>
</dbReference>
<dbReference type="InterPro" id="IPR005294">
    <property type="entry name" value="ATP_synth_F1_asu"/>
</dbReference>
<dbReference type="GO" id="GO:0043531">
    <property type="term" value="F:ADP binding"/>
    <property type="evidence" value="ECO:0007669"/>
    <property type="project" value="TreeGrafter"/>
</dbReference>
<dbReference type="Gene3D" id="3.40.50.300">
    <property type="entry name" value="P-loop containing nucleotide triphosphate hydrolases"/>
    <property type="match status" value="1"/>
</dbReference>
<dbReference type="CDD" id="cd01132">
    <property type="entry name" value="F1-ATPase_alpha_CD"/>
    <property type="match status" value="1"/>
</dbReference>
<dbReference type="PANTHER" id="PTHR48082">
    <property type="entry name" value="ATP SYNTHASE SUBUNIT ALPHA, MITOCHONDRIAL"/>
    <property type="match status" value="1"/>
</dbReference>
<keyword evidence="9 10" id="KW-0066">ATP synthesis</keyword>
<evidence type="ECO:0000256" key="10">
    <source>
        <dbReference type="RuleBase" id="RU003551"/>
    </source>
</evidence>
<dbReference type="SUPFAM" id="SSF52540">
    <property type="entry name" value="P-loop containing nucleoside triphosphate hydrolases"/>
    <property type="match status" value="1"/>
</dbReference>
<evidence type="ECO:0000313" key="14">
    <source>
        <dbReference type="Proteomes" id="UP001058974"/>
    </source>
</evidence>
<evidence type="ECO:0000256" key="4">
    <source>
        <dbReference type="ARBA" id="ARBA00022781"/>
    </source>
</evidence>
<comment type="similarity">
    <text evidence="1">Belongs to the ATPase alpha/beta chains family.</text>
</comment>
<keyword evidence="4" id="KW-0375">Hydrogen ion transport</keyword>
<evidence type="ECO:0000256" key="2">
    <source>
        <dbReference type="ARBA" id="ARBA00022448"/>
    </source>
</evidence>
<reference evidence="13 14" key="1">
    <citation type="journal article" date="2022" name="Nat. Genet.">
        <title>Improved pea reference genome and pan-genome highlight genomic features and evolutionary characteristics.</title>
        <authorList>
            <person name="Yang T."/>
            <person name="Liu R."/>
            <person name="Luo Y."/>
            <person name="Hu S."/>
            <person name="Wang D."/>
            <person name="Wang C."/>
            <person name="Pandey M.K."/>
            <person name="Ge S."/>
            <person name="Xu Q."/>
            <person name="Li N."/>
            <person name="Li G."/>
            <person name="Huang Y."/>
            <person name="Saxena R.K."/>
            <person name="Ji Y."/>
            <person name="Li M."/>
            <person name="Yan X."/>
            <person name="He Y."/>
            <person name="Liu Y."/>
            <person name="Wang X."/>
            <person name="Xiang C."/>
            <person name="Varshney R.K."/>
            <person name="Ding H."/>
            <person name="Gao S."/>
            <person name="Zong X."/>
        </authorList>
    </citation>
    <scope>NUCLEOTIDE SEQUENCE [LARGE SCALE GENOMIC DNA]</scope>
    <source>
        <strain evidence="13 14">cv. Zhongwan 6</strain>
    </source>
</reference>
<dbReference type="FunFam" id="2.40.30.20:FF:000001">
    <property type="entry name" value="ATP synthase subunit alpha"/>
    <property type="match status" value="1"/>
</dbReference>
<dbReference type="InterPro" id="IPR036121">
    <property type="entry name" value="ATPase_F1/V1/A1_a/bsu_N_sf"/>
</dbReference>
<dbReference type="InterPro" id="IPR000194">
    <property type="entry name" value="ATPase_F1/V1/A1_a/bsu_nucl-bd"/>
</dbReference>
<comment type="caution">
    <text evidence="13">The sequence shown here is derived from an EMBL/GenBank/DDBJ whole genome shotgun (WGS) entry which is preliminary data.</text>
</comment>
<dbReference type="Pfam" id="PF02874">
    <property type="entry name" value="ATP-synt_ab_N"/>
    <property type="match status" value="1"/>
</dbReference>
<dbReference type="GO" id="GO:0045259">
    <property type="term" value="C:proton-transporting ATP synthase complex"/>
    <property type="evidence" value="ECO:0007669"/>
    <property type="project" value="UniProtKB-KW"/>
</dbReference>
<dbReference type="Gramene" id="Psat07G0214400-T1">
    <property type="protein sequence ID" value="KAI5385429.1"/>
    <property type="gene ID" value="KIW84_072144"/>
</dbReference>
<dbReference type="FunFam" id="3.40.50.300:FF:004766">
    <property type="entry name" value="ATP synthase subunit alpha"/>
    <property type="match status" value="1"/>
</dbReference>
<dbReference type="InterPro" id="IPR004100">
    <property type="entry name" value="ATPase_F1/V1/A1_a/bsu_N"/>
</dbReference>
<dbReference type="InterPro" id="IPR023366">
    <property type="entry name" value="ATP_synth_asu-like_sf"/>
</dbReference>
<dbReference type="AlphaFoldDB" id="A0A9D4VM71"/>
<keyword evidence="5 10" id="KW-0067">ATP-binding</keyword>
<keyword evidence="14" id="KW-1185">Reference proteome</keyword>
<evidence type="ECO:0000256" key="9">
    <source>
        <dbReference type="ARBA" id="ARBA00023310"/>
    </source>
</evidence>
<gene>
    <name evidence="13" type="ORF">KIW84_072144</name>
</gene>
<dbReference type="SUPFAM" id="SSF50615">
    <property type="entry name" value="N-terminal domain of alpha and beta subunits of F1 ATP synthase"/>
    <property type="match status" value="1"/>
</dbReference>
<keyword evidence="2" id="KW-0813">Transport</keyword>
<dbReference type="PANTHER" id="PTHR48082:SF2">
    <property type="entry name" value="ATP SYNTHASE SUBUNIT ALPHA, MITOCHONDRIAL"/>
    <property type="match status" value="1"/>
</dbReference>
<evidence type="ECO:0000259" key="12">
    <source>
        <dbReference type="Pfam" id="PF02874"/>
    </source>
</evidence>
<evidence type="ECO:0000256" key="6">
    <source>
        <dbReference type="ARBA" id="ARBA00023065"/>
    </source>
</evidence>
<feature type="domain" description="ATPase F1/V1/A1 complex alpha/beta subunit nucleotide-binding" evidence="11">
    <location>
        <begin position="151"/>
        <end position="323"/>
    </location>
</feature>
<comment type="function">
    <text evidence="10">Produces ATP from ADP in the presence of a proton gradient across the membrane.</text>
</comment>
<protein>
    <recommendedName>
        <fullName evidence="10">ATP synthase subunit alpha</fullName>
    </recommendedName>
</protein>
<dbReference type="InterPro" id="IPR033732">
    <property type="entry name" value="ATP_synth_F1_a_nt-bd_dom"/>
</dbReference>
<dbReference type="Gene3D" id="2.40.30.20">
    <property type="match status" value="1"/>
</dbReference>
<keyword evidence="6" id="KW-0406">Ion transport</keyword>
<evidence type="ECO:0000256" key="8">
    <source>
        <dbReference type="ARBA" id="ARBA00023196"/>
    </source>
</evidence>
<keyword evidence="8 10" id="KW-0139">CF(1)</keyword>
<evidence type="ECO:0000256" key="3">
    <source>
        <dbReference type="ARBA" id="ARBA00022741"/>
    </source>
</evidence>
<dbReference type="Proteomes" id="UP001058974">
    <property type="component" value="Chromosome 7"/>
</dbReference>
<evidence type="ECO:0000259" key="11">
    <source>
        <dbReference type="Pfam" id="PF00006"/>
    </source>
</evidence>
<evidence type="ECO:0000256" key="7">
    <source>
        <dbReference type="ARBA" id="ARBA00023136"/>
    </source>
</evidence>
<dbReference type="GO" id="GO:0046933">
    <property type="term" value="F:proton-transporting ATP synthase activity, rotational mechanism"/>
    <property type="evidence" value="ECO:0007669"/>
    <property type="project" value="InterPro"/>
</dbReference>